<sequence length="475" mass="50202">MTRRDPVTFTSPTLPGKWEALTHGSGADRRMPVRSGACLPPLPPLPHRTLAKGAALSFTPGPVSPAMALIVQKYGGTSVGSIDRMRNVAARVKRTHDAGNQVVAVVSAMSGITDGLIKMAKEFSETPAERELDVLLATGEQQSIALVSMALHEAGLDAVSVTGRQAGIYTKGSHTRGRIEDIDPSYMKRELDAGNTLVVAGFQGITPEGKIHTLGRGGSDLTAIAVAAALKADVCQILTDVDGVYTCDPRIVKNARKLPEISYDEMLEMASSGSKVMQSRSVEFAKKYGVVFEVRSSLNDNPGTLVLEEHPAMENVVIRGVSIERSQARVTITNIPDQPGMSGKILGALGDAEINLDMIVSNIASDGFARHSFTMHSNDLGKAQASLKQVLAEISPDAKIETEAGIAKLSAVGIGMRSHSGVAATMFKALGEAGINIGMISTSEIKIAVTVDETSIEDAARAVHDAFQLDKEPAK</sequence>
<dbReference type="GO" id="GO:0004072">
    <property type="term" value="F:aspartate kinase activity"/>
    <property type="evidence" value="ECO:0007669"/>
    <property type="project" value="UniProtKB-EC"/>
</dbReference>
<evidence type="ECO:0000256" key="2">
    <source>
        <dbReference type="ARBA" id="ARBA00004986"/>
    </source>
</evidence>
<dbReference type="InterPro" id="IPR001048">
    <property type="entry name" value="Asp/Glu/Uridylate_kinase"/>
</dbReference>
<evidence type="ECO:0000256" key="1">
    <source>
        <dbReference type="ARBA" id="ARBA00004766"/>
    </source>
</evidence>
<keyword evidence="10" id="KW-0457">Lysine biosynthesis</keyword>
<keyword evidence="7" id="KW-0547">Nucleotide-binding</keyword>
<evidence type="ECO:0000256" key="5">
    <source>
        <dbReference type="ARBA" id="ARBA00022605"/>
    </source>
</evidence>
<dbReference type="InterPro" id="IPR045865">
    <property type="entry name" value="ACT-like_dom_sf"/>
</dbReference>
<dbReference type="CDD" id="cd04936">
    <property type="entry name" value="ACT_AKii-LysC-BS-like_2"/>
    <property type="match status" value="1"/>
</dbReference>
<reference evidence="16 17" key="1">
    <citation type="submission" date="2024-04" db="EMBL/GenBank/DDBJ databases">
        <title>Luteolibacter sp. isolated from soil.</title>
        <authorList>
            <person name="An J."/>
        </authorList>
    </citation>
    <scope>NUCLEOTIDE SEQUENCE [LARGE SCALE GENOMIC DNA]</scope>
    <source>
        <strain evidence="16 17">Y139</strain>
    </source>
</reference>
<keyword evidence="6 12" id="KW-0808">Transferase</keyword>
<dbReference type="InterPro" id="IPR018042">
    <property type="entry name" value="Aspartate_kinase_CS"/>
</dbReference>
<dbReference type="EC" id="2.7.2.4" evidence="12"/>
<dbReference type="EMBL" id="JBBUKT010000012">
    <property type="protein sequence ID" value="MEK7953545.1"/>
    <property type="molecule type" value="Genomic_DNA"/>
</dbReference>
<dbReference type="CDD" id="cd04913">
    <property type="entry name" value="ACT_AKii-LysC-BS-like_1"/>
    <property type="match status" value="1"/>
</dbReference>
<proteinExistence type="inferred from homology"/>
<evidence type="ECO:0000259" key="15">
    <source>
        <dbReference type="PROSITE" id="PS51671"/>
    </source>
</evidence>
<dbReference type="PROSITE" id="PS00324">
    <property type="entry name" value="ASPARTOKINASE"/>
    <property type="match status" value="1"/>
</dbReference>
<dbReference type="Pfam" id="PF00696">
    <property type="entry name" value="AA_kinase"/>
    <property type="match status" value="1"/>
</dbReference>
<organism evidence="16 17">
    <name type="scientific">Luteolibacter soli</name>
    <dbReference type="NCBI Taxonomy" id="3135280"/>
    <lineage>
        <taxon>Bacteria</taxon>
        <taxon>Pseudomonadati</taxon>
        <taxon>Verrucomicrobiota</taxon>
        <taxon>Verrucomicrobiia</taxon>
        <taxon>Verrucomicrobiales</taxon>
        <taxon>Verrucomicrobiaceae</taxon>
        <taxon>Luteolibacter</taxon>
    </lineage>
</organism>
<evidence type="ECO:0000256" key="12">
    <source>
        <dbReference type="RuleBase" id="RU003448"/>
    </source>
</evidence>
<evidence type="ECO:0000256" key="9">
    <source>
        <dbReference type="ARBA" id="ARBA00022840"/>
    </source>
</evidence>
<dbReference type="PROSITE" id="PS51671">
    <property type="entry name" value="ACT"/>
    <property type="match status" value="1"/>
</dbReference>
<keyword evidence="5 13" id="KW-0028">Amino-acid biosynthesis</keyword>
<evidence type="ECO:0000256" key="8">
    <source>
        <dbReference type="ARBA" id="ARBA00022777"/>
    </source>
</evidence>
<dbReference type="InterPro" id="IPR036393">
    <property type="entry name" value="AceGlu_kinase-like_sf"/>
</dbReference>
<dbReference type="Pfam" id="PF01842">
    <property type="entry name" value="ACT"/>
    <property type="match status" value="1"/>
</dbReference>
<dbReference type="SUPFAM" id="SSF55021">
    <property type="entry name" value="ACT-like"/>
    <property type="match status" value="2"/>
</dbReference>
<accession>A0ABU9B0N3</accession>
<dbReference type="InterPro" id="IPR002912">
    <property type="entry name" value="ACT_dom"/>
</dbReference>
<dbReference type="CDD" id="cd04261">
    <property type="entry name" value="AAK_AKii-LysC-BS"/>
    <property type="match status" value="1"/>
</dbReference>
<dbReference type="PIRSF" id="PIRSF000726">
    <property type="entry name" value="Asp_kin"/>
    <property type="match status" value="1"/>
</dbReference>
<dbReference type="Gene3D" id="3.40.1160.10">
    <property type="entry name" value="Acetylglutamate kinase-like"/>
    <property type="match status" value="1"/>
</dbReference>
<comment type="pathway">
    <text evidence="1 13">Amino-acid biosynthesis; L-lysine biosynthesis via DAP pathway; (S)-tetrahydrodipicolinate from L-aspartate: step 1/4.</text>
</comment>
<dbReference type="PANTHER" id="PTHR21499">
    <property type="entry name" value="ASPARTATE KINASE"/>
    <property type="match status" value="1"/>
</dbReference>
<comment type="pathway">
    <text evidence="2 13">Amino-acid biosynthesis; L-methionine biosynthesis via de novo pathway; L-homoserine from L-aspartate: step 1/3.</text>
</comment>
<dbReference type="Pfam" id="PF22468">
    <property type="entry name" value="ACT_9"/>
    <property type="match status" value="1"/>
</dbReference>
<evidence type="ECO:0000256" key="11">
    <source>
        <dbReference type="ARBA" id="ARBA00047872"/>
    </source>
</evidence>
<evidence type="ECO:0000256" key="4">
    <source>
        <dbReference type="ARBA" id="ARBA00010122"/>
    </source>
</evidence>
<dbReference type="Gene3D" id="3.30.2130.10">
    <property type="entry name" value="VC0802-like"/>
    <property type="match status" value="1"/>
</dbReference>
<feature type="domain" description="ACT" evidence="15">
    <location>
        <begin position="330"/>
        <end position="414"/>
    </location>
</feature>
<protein>
    <recommendedName>
        <fullName evidence="12">Aspartokinase</fullName>
        <ecNumber evidence="12">2.7.2.4</ecNumber>
    </recommendedName>
</protein>
<evidence type="ECO:0000256" key="3">
    <source>
        <dbReference type="ARBA" id="ARBA00005139"/>
    </source>
</evidence>
<evidence type="ECO:0000256" key="10">
    <source>
        <dbReference type="ARBA" id="ARBA00023154"/>
    </source>
</evidence>
<keyword evidence="17" id="KW-1185">Reference proteome</keyword>
<gene>
    <name evidence="16" type="ORF">WKV53_23725</name>
</gene>
<comment type="pathway">
    <text evidence="3 13">Amino-acid biosynthesis; L-threonine biosynthesis; L-threonine from L-aspartate: step 1/5.</text>
</comment>
<evidence type="ECO:0000313" key="17">
    <source>
        <dbReference type="Proteomes" id="UP001371305"/>
    </source>
</evidence>
<evidence type="ECO:0000256" key="14">
    <source>
        <dbReference type="SAM" id="MobiDB-lite"/>
    </source>
</evidence>
<dbReference type="NCBIfam" id="NF005154">
    <property type="entry name" value="PRK06635.1-2"/>
    <property type="match status" value="1"/>
</dbReference>
<name>A0ABU9B0N3_9BACT</name>
<evidence type="ECO:0000313" key="16">
    <source>
        <dbReference type="EMBL" id="MEK7953545.1"/>
    </source>
</evidence>
<keyword evidence="9" id="KW-0067">ATP-binding</keyword>
<dbReference type="InterPro" id="IPR001341">
    <property type="entry name" value="Asp_kinase"/>
</dbReference>
<dbReference type="InterPro" id="IPR054352">
    <property type="entry name" value="ACT_Aspartokinase"/>
</dbReference>
<feature type="region of interest" description="Disordered" evidence="14">
    <location>
        <begin position="1"/>
        <end position="32"/>
    </location>
</feature>
<dbReference type="InterPro" id="IPR041740">
    <property type="entry name" value="AKii-LysC-BS"/>
</dbReference>
<dbReference type="NCBIfam" id="TIGR00657">
    <property type="entry name" value="asp_kinases"/>
    <property type="match status" value="1"/>
</dbReference>
<evidence type="ECO:0000256" key="13">
    <source>
        <dbReference type="RuleBase" id="RU004249"/>
    </source>
</evidence>
<dbReference type="Proteomes" id="UP001371305">
    <property type="component" value="Unassembled WGS sequence"/>
</dbReference>
<comment type="catalytic activity">
    <reaction evidence="11 12">
        <text>L-aspartate + ATP = 4-phospho-L-aspartate + ADP</text>
        <dbReference type="Rhea" id="RHEA:23776"/>
        <dbReference type="ChEBI" id="CHEBI:29991"/>
        <dbReference type="ChEBI" id="CHEBI:30616"/>
        <dbReference type="ChEBI" id="CHEBI:57535"/>
        <dbReference type="ChEBI" id="CHEBI:456216"/>
        <dbReference type="EC" id="2.7.2.4"/>
    </reaction>
</comment>
<comment type="caution">
    <text evidence="16">The sequence shown here is derived from an EMBL/GenBank/DDBJ whole genome shotgun (WGS) entry which is preliminary data.</text>
</comment>
<dbReference type="NCBIfam" id="NF005155">
    <property type="entry name" value="PRK06635.1-4"/>
    <property type="match status" value="1"/>
</dbReference>
<evidence type="ECO:0000256" key="6">
    <source>
        <dbReference type="ARBA" id="ARBA00022679"/>
    </source>
</evidence>
<dbReference type="PANTHER" id="PTHR21499:SF3">
    <property type="entry name" value="ASPARTOKINASE"/>
    <property type="match status" value="1"/>
</dbReference>
<keyword evidence="8 12" id="KW-0418">Kinase</keyword>
<comment type="similarity">
    <text evidence="4 12">Belongs to the aspartokinase family.</text>
</comment>
<dbReference type="SUPFAM" id="SSF53633">
    <property type="entry name" value="Carbamate kinase-like"/>
    <property type="match status" value="1"/>
</dbReference>
<evidence type="ECO:0000256" key="7">
    <source>
        <dbReference type="ARBA" id="ARBA00022741"/>
    </source>
</evidence>
<dbReference type="InterPro" id="IPR005260">
    <property type="entry name" value="Asp_kin_monofn"/>
</dbReference>